<feature type="zinc finger region" description="C3H1-type" evidence="3">
    <location>
        <begin position="185"/>
        <end position="208"/>
    </location>
</feature>
<keyword evidence="2" id="KW-0539">Nucleus</keyword>
<dbReference type="Gene3D" id="2.30.30.1190">
    <property type="match status" value="1"/>
</dbReference>
<comment type="subcellular location">
    <subcellularLocation>
        <location evidence="1">Nucleus</location>
    </subcellularLocation>
</comment>
<feature type="compositionally biased region" description="Acidic residues" evidence="5">
    <location>
        <begin position="306"/>
        <end position="321"/>
    </location>
</feature>
<sequence>MSSEELQTSLKQYTEQLQMIKEALKVAADTEKESLFSLESDLQQLIELTKESIEATLSKEPHVEKHTDKKPAVQDTNSELDDEYALFMQEMAKTGAYEENTKQTPECSDDKNNPDESGEESDIEDELATLLGMKCAVYHTHRWGGQPTLYNAMVSTVEPRQDDDQFKDLQVRVLFTHPTHAEMLPCPYFLDGECRFSDEQCRYSHGAIFPLSSLKEAIEPNFESVKIGSRVLVKLKPPEGEDVSLARKSTEKYLLWHRAVVKSIDEEKRTCLLKMEQALNTGEKKKTISDEFTVAFEEIFPLNDDVASDSDSEDSLSDTEYPESKVNISTTDNQTLLIDRSLQTSGPPLGEWERHTRVRYRLQADAGDGLRGGRGAGRARRRARAARGGARGAAGAQPRPLHGDG</sequence>
<dbReference type="EMBL" id="JAHIBW010000015">
    <property type="protein sequence ID" value="KAG7304148.1"/>
    <property type="molecule type" value="Genomic_DNA"/>
</dbReference>
<protein>
    <recommendedName>
        <fullName evidence="6">C3H1-type domain-containing protein</fullName>
    </recommendedName>
</protein>
<keyword evidence="3" id="KW-0862">Zinc</keyword>
<accession>A0ABQ7QJP6</accession>
<feature type="coiled-coil region" evidence="4">
    <location>
        <begin position="3"/>
        <end position="30"/>
    </location>
</feature>
<evidence type="ECO:0000256" key="5">
    <source>
        <dbReference type="SAM" id="MobiDB-lite"/>
    </source>
</evidence>
<evidence type="ECO:0000256" key="1">
    <source>
        <dbReference type="ARBA" id="ARBA00004123"/>
    </source>
</evidence>
<evidence type="ECO:0000313" key="8">
    <source>
        <dbReference type="Proteomes" id="UP000823941"/>
    </source>
</evidence>
<evidence type="ECO:0000256" key="4">
    <source>
        <dbReference type="SAM" id="Coils"/>
    </source>
</evidence>
<dbReference type="InterPro" id="IPR000571">
    <property type="entry name" value="Znf_CCCH"/>
</dbReference>
<dbReference type="PANTHER" id="PTHR46297">
    <property type="entry name" value="ZINC FINGER CCCH-TYPE WITH G PATCH DOMAIN-CONTAINING PROTEIN"/>
    <property type="match status" value="1"/>
</dbReference>
<dbReference type="PROSITE" id="PS50103">
    <property type="entry name" value="ZF_C3H1"/>
    <property type="match status" value="1"/>
</dbReference>
<feature type="region of interest" description="Disordered" evidence="5">
    <location>
        <begin position="57"/>
        <end position="78"/>
    </location>
</feature>
<keyword evidence="3" id="KW-0863">Zinc-finger</keyword>
<evidence type="ECO:0000256" key="2">
    <source>
        <dbReference type="ARBA" id="ARBA00023242"/>
    </source>
</evidence>
<feature type="region of interest" description="Disordered" evidence="5">
    <location>
        <begin position="367"/>
        <end position="405"/>
    </location>
</feature>
<keyword evidence="8" id="KW-1185">Reference proteome</keyword>
<dbReference type="CDD" id="cd20384">
    <property type="entry name" value="Tudor_ZGPAT"/>
    <property type="match status" value="1"/>
</dbReference>
<evidence type="ECO:0000256" key="3">
    <source>
        <dbReference type="PROSITE-ProRule" id="PRU00723"/>
    </source>
</evidence>
<feature type="region of interest" description="Disordered" evidence="5">
    <location>
        <begin position="96"/>
        <end position="123"/>
    </location>
</feature>
<dbReference type="Proteomes" id="UP000823941">
    <property type="component" value="Chromosome 15"/>
</dbReference>
<dbReference type="PANTHER" id="PTHR46297:SF1">
    <property type="entry name" value="ZINC FINGER CCCH-TYPE WITH G PATCH DOMAIN-CONTAINING PROTEIN"/>
    <property type="match status" value="1"/>
</dbReference>
<reference evidence="7 8" key="1">
    <citation type="submission" date="2021-06" db="EMBL/GenBank/DDBJ databases">
        <title>A haploid diamondback moth (Plutella xylostella L.) genome assembly resolves 31 chromosomes and identifies a diamide resistance mutation.</title>
        <authorList>
            <person name="Ward C.M."/>
            <person name="Perry K.D."/>
            <person name="Baker G."/>
            <person name="Powis K."/>
            <person name="Heckel D.G."/>
            <person name="Baxter S.W."/>
        </authorList>
    </citation>
    <scope>NUCLEOTIDE SEQUENCE [LARGE SCALE GENOMIC DNA]</scope>
    <source>
        <strain evidence="7 8">LV</strain>
        <tissue evidence="7">Single pupa</tissue>
    </source>
</reference>
<evidence type="ECO:0000313" key="7">
    <source>
        <dbReference type="EMBL" id="KAG7304148.1"/>
    </source>
</evidence>
<keyword evidence="3" id="KW-0479">Metal-binding</keyword>
<gene>
    <name evidence="7" type="ORF">JYU34_011082</name>
</gene>
<keyword evidence="4" id="KW-0175">Coiled coil</keyword>
<proteinExistence type="predicted"/>
<feature type="region of interest" description="Disordered" evidence="5">
    <location>
        <begin position="305"/>
        <end position="326"/>
    </location>
</feature>
<name>A0ABQ7QJP6_PLUXY</name>
<feature type="compositionally biased region" description="Basic and acidic residues" evidence="5">
    <location>
        <begin position="57"/>
        <end position="72"/>
    </location>
</feature>
<comment type="caution">
    <text evidence="7">The sequence shown here is derived from an EMBL/GenBank/DDBJ whole genome shotgun (WGS) entry which is preliminary data.</text>
</comment>
<feature type="domain" description="C3H1-type" evidence="6">
    <location>
        <begin position="185"/>
        <end position="208"/>
    </location>
</feature>
<organism evidence="7 8">
    <name type="scientific">Plutella xylostella</name>
    <name type="common">Diamondback moth</name>
    <name type="synonym">Plutella maculipennis</name>
    <dbReference type="NCBI Taxonomy" id="51655"/>
    <lineage>
        <taxon>Eukaryota</taxon>
        <taxon>Metazoa</taxon>
        <taxon>Ecdysozoa</taxon>
        <taxon>Arthropoda</taxon>
        <taxon>Hexapoda</taxon>
        <taxon>Insecta</taxon>
        <taxon>Pterygota</taxon>
        <taxon>Neoptera</taxon>
        <taxon>Endopterygota</taxon>
        <taxon>Lepidoptera</taxon>
        <taxon>Glossata</taxon>
        <taxon>Ditrysia</taxon>
        <taxon>Yponomeutoidea</taxon>
        <taxon>Plutellidae</taxon>
        <taxon>Plutella</taxon>
    </lineage>
</organism>
<evidence type="ECO:0000259" key="6">
    <source>
        <dbReference type="PROSITE" id="PS50103"/>
    </source>
</evidence>